<evidence type="ECO:0000256" key="5">
    <source>
        <dbReference type="ARBA" id="ARBA00023128"/>
    </source>
</evidence>
<sequence length="431" mass="46883">MLSRSRLLLGLAKQGQLAQHVPVKAGLVSPQAFSTMMAMRQQKAFSKKQTGPPKEGRGASASSSIVPLEQRRQALVDSFSPQTLPVLTSATCTKESMGKIYRISEDYLERLGRQGLPTYVERDWQHTVEDSFLIREPTIQLNQALSDISSDKGPSRLVLDGEQGVGKSMTLLQAVHLALAKNNIVFYLPSTLDWTSSRHPFIPIQKSTVSSDAKDTIFAQPTLTAALLDQFIALNPTSLKGLTLAKDLTISSTSDAANYPDVPVKKGSSLVDLIDLATRPDGSPYATQVLEALVEELAAQTSKDLLIAVDQVNGLYTPTDYRDTEGKRLDPTRLQTLAILRGLLDGKRSLKRGLILSAMTRLDARYGQAGPQSPTLPISAYTQEEAMALADYYASTGVFSPSGSTSRVRLAKYVATSGNPRRFFNSCLALF</sequence>
<dbReference type="InterPro" id="IPR027417">
    <property type="entry name" value="P-loop_NTPase"/>
</dbReference>
<name>A0A4P9Y2Z2_9FUNG</name>
<dbReference type="Proteomes" id="UP000267251">
    <property type="component" value="Unassembled WGS sequence"/>
</dbReference>
<gene>
    <name evidence="9" type="ORF">BJ684DRAFT_20329</name>
</gene>
<keyword evidence="6" id="KW-0687">Ribonucleoprotein</keyword>
<accession>A0A4P9Y2Z2</accession>
<protein>
    <recommendedName>
        <fullName evidence="7">Small ribosomal subunit protein mS29</fullName>
    </recommendedName>
</protein>
<dbReference type="PANTHER" id="PTHR12810">
    <property type="entry name" value="MITOCHONDRIAL 28S RIBOSOMAL PROTEIN S29"/>
    <property type="match status" value="1"/>
</dbReference>
<evidence type="ECO:0000256" key="4">
    <source>
        <dbReference type="ARBA" id="ARBA00022980"/>
    </source>
</evidence>
<evidence type="ECO:0000256" key="7">
    <source>
        <dbReference type="ARBA" id="ARBA00035140"/>
    </source>
</evidence>
<dbReference type="GO" id="GO:0003735">
    <property type="term" value="F:structural constituent of ribosome"/>
    <property type="evidence" value="ECO:0007669"/>
    <property type="project" value="TreeGrafter"/>
</dbReference>
<evidence type="ECO:0000256" key="6">
    <source>
        <dbReference type="ARBA" id="ARBA00023274"/>
    </source>
</evidence>
<comment type="similarity">
    <text evidence="2">Belongs to the mitochondrion-specific ribosomal protein mS29 family.</text>
</comment>
<dbReference type="InterPro" id="IPR019368">
    <property type="entry name" value="Ribosomal_mS29"/>
</dbReference>
<comment type="subcellular location">
    <subcellularLocation>
        <location evidence="1">Mitochondrion</location>
    </subcellularLocation>
</comment>
<keyword evidence="4" id="KW-0689">Ribosomal protein</keyword>
<evidence type="ECO:0000313" key="9">
    <source>
        <dbReference type="EMBL" id="RKP13163.1"/>
    </source>
</evidence>
<dbReference type="PANTHER" id="PTHR12810:SF0">
    <property type="entry name" value="SMALL RIBOSOMAL SUBUNIT PROTEIN MS29"/>
    <property type="match status" value="1"/>
</dbReference>
<reference evidence="10" key="1">
    <citation type="journal article" date="2018" name="Nat. Microbiol.">
        <title>Leveraging single-cell genomics to expand the fungal tree of life.</title>
        <authorList>
            <person name="Ahrendt S.R."/>
            <person name="Quandt C.A."/>
            <person name="Ciobanu D."/>
            <person name="Clum A."/>
            <person name="Salamov A."/>
            <person name="Andreopoulos B."/>
            <person name="Cheng J.F."/>
            <person name="Woyke T."/>
            <person name="Pelin A."/>
            <person name="Henrissat B."/>
            <person name="Reynolds N.K."/>
            <person name="Benny G.L."/>
            <person name="Smith M.E."/>
            <person name="James T.Y."/>
            <person name="Grigoriev I.V."/>
        </authorList>
    </citation>
    <scope>NUCLEOTIDE SEQUENCE [LARGE SCALE GENOMIC DNA]</scope>
</reference>
<evidence type="ECO:0000256" key="3">
    <source>
        <dbReference type="ARBA" id="ARBA00022946"/>
    </source>
</evidence>
<keyword evidence="5" id="KW-0496">Mitochondrion</keyword>
<evidence type="ECO:0000313" key="10">
    <source>
        <dbReference type="Proteomes" id="UP000267251"/>
    </source>
</evidence>
<dbReference type="Pfam" id="PF10236">
    <property type="entry name" value="DAP3"/>
    <property type="match status" value="1"/>
</dbReference>
<dbReference type="AlphaFoldDB" id="A0A4P9Y2Z2"/>
<evidence type="ECO:0000256" key="8">
    <source>
        <dbReference type="SAM" id="MobiDB-lite"/>
    </source>
</evidence>
<dbReference type="EMBL" id="KZ988092">
    <property type="protein sequence ID" value="RKP13163.1"/>
    <property type="molecule type" value="Genomic_DNA"/>
</dbReference>
<organism evidence="9 10">
    <name type="scientific">Piptocephalis cylindrospora</name>
    <dbReference type="NCBI Taxonomy" id="1907219"/>
    <lineage>
        <taxon>Eukaryota</taxon>
        <taxon>Fungi</taxon>
        <taxon>Fungi incertae sedis</taxon>
        <taxon>Zoopagomycota</taxon>
        <taxon>Zoopagomycotina</taxon>
        <taxon>Zoopagomycetes</taxon>
        <taxon>Zoopagales</taxon>
        <taxon>Piptocephalidaceae</taxon>
        <taxon>Piptocephalis</taxon>
    </lineage>
</organism>
<keyword evidence="3" id="KW-0809">Transit peptide</keyword>
<evidence type="ECO:0000256" key="2">
    <source>
        <dbReference type="ARBA" id="ARBA00009863"/>
    </source>
</evidence>
<dbReference type="GO" id="GO:0005763">
    <property type="term" value="C:mitochondrial small ribosomal subunit"/>
    <property type="evidence" value="ECO:0007669"/>
    <property type="project" value="TreeGrafter"/>
</dbReference>
<evidence type="ECO:0000256" key="1">
    <source>
        <dbReference type="ARBA" id="ARBA00004173"/>
    </source>
</evidence>
<dbReference type="OrthoDB" id="274828at2759"/>
<keyword evidence="10" id="KW-1185">Reference proteome</keyword>
<dbReference type="SUPFAM" id="SSF52540">
    <property type="entry name" value="P-loop containing nucleoside triphosphate hydrolases"/>
    <property type="match status" value="1"/>
</dbReference>
<feature type="region of interest" description="Disordered" evidence="8">
    <location>
        <begin position="40"/>
        <end position="64"/>
    </location>
</feature>
<proteinExistence type="inferred from homology"/>